<dbReference type="PANTHER" id="PTHR30204:SF69">
    <property type="entry name" value="MERR-FAMILY TRANSCRIPTIONAL REGULATOR"/>
    <property type="match status" value="1"/>
</dbReference>
<evidence type="ECO:0000259" key="5">
    <source>
        <dbReference type="PROSITE" id="PS50937"/>
    </source>
</evidence>
<dbReference type="CDD" id="cd00592">
    <property type="entry name" value="HTH_MerR-like"/>
    <property type="match status" value="1"/>
</dbReference>
<evidence type="ECO:0000313" key="6">
    <source>
        <dbReference type="EMBL" id="TXL70519.1"/>
    </source>
</evidence>
<feature type="domain" description="HTH merR-type" evidence="5">
    <location>
        <begin position="11"/>
        <end position="75"/>
    </location>
</feature>
<evidence type="ECO:0000256" key="3">
    <source>
        <dbReference type="ARBA" id="ARBA00023125"/>
    </source>
</evidence>
<dbReference type="PROSITE" id="PS00552">
    <property type="entry name" value="HTH_MERR_1"/>
    <property type="match status" value="1"/>
</dbReference>
<dbReference type="GO" id="GO:0003677">
    <property type="term" value="F:DNA binding"/>
    <property type="evidence" value="ECO:0007669"/>
    <property type="project" value="UniProtKB-KW"/>
</dbReference>
<protein>
    <submittedName>
        <fullName evidence="6">MerR family transcriptional regulator</fullName>
    </submittedName>
</protein>
<keyword evidence="2" id="KW-0805">Transcription regulation</keyword>
<keyword evidence="4" id="KW-0804">Transcription</keyword>
<evidence type="ECO:0000313" key="7">
    <source>
        <dbReference type="Proteomes" id="UP000321638"/>
    </source>
</evidence>
<evidence type="ECO:0000256" key="4">
    <source>
        <dbReference type="ARBA" id="ARBA00023163"/>
    </source>
</evidence>
<evidence type="ECO:0000256" key="2">
    <source>
        <dbReference type="ARBA" id="ARBA00023015"/>
    </source>
</evidence>
<dbReference type="OrthoDB" id="9803659at2"/>
<dbReference type="InterPro" id="IPR000551">
    <property type="entry name" value="MerR-type_HTH_dom"/>
</dbReference>
<dbReference type="Proteomes" id="UP000321638">
    <property type="component" value="Unassembled WGS sequence"/>
</dbReference>
<dbReference type="InterPro" id="IPR047057">
    <property type="entry name" value="MerR_fam"/>
</dbReference>
<dbReference type="Pfam" id="PF13411">
    <property type="entry name" value="MerR_1"/>
    <property type="match status" value="1"/>
</dbReference>
<keyword evidence="7" id="KW-1185">Reference proteome</keyword>
<dbReference type="RefSeq" id="WP_147851540.1">
    <property type="nucleotide sequence ID" value="NZ_VDUZ01000058.1"/>
</dbReference>
<dbReference type="SUPFAM" id="SSF46955">
    <property type="entry name" value="Putative DNA-binding domain"/>
    <property type="match status" value="1"/>
</dbReference>
<dbReference type="PANTHER" id="PTHR30204">
    <property type="entry name" value="REDOX-CYCLING DRUG-SENSING TRANSCRIPTIONAL ACTIVATOR SOXR"/>
    <property type="match status" value="1"/>
</dbReference>
<keyword evidence="3" id="KW-0238">DNA-binding</keyword>
<evidence type="ECO:0000256" key="1">
    <source>
        <dbReference type="ARBA" id="ARBA00022491"/>
    </source>
</evidence>
<accession>A0A5C8P9S2</accession>
<dbReference type="EMBL" id="VDUZ01000058">
    <property type="protein sequence ID" value="TXL70519.1"/>
    <property type="molecule type" value="Genomic_DNA"/>
</dbReference>
<dbReference type="PROSITE" id="PS50937">
    <property type="entry name" value="HTH_MERR_2"/>
    <property type="match status" value="1"/>
</dbReference>
<dbReference type="SMART" id="SM00422">
    <property type="entry name" value="HTH_MERR"/>
    <property type="match status" value="1"/>
</dbReference>
<sequence length="351" mass="36932">MNHAGQFLNASEAARQLGVSAKALRLYEQRGLVVPLRTAAGWRAYGPDEMAKAAEVAALRALGLSLAQVAQVLGGDTRCLEAALAVHQATLESRIQQLAGTVGKVQGLRADLARGDVAAPQQLAHLLGTAAEPRVGFDLPWPWGGERFELRDIRPLTYIIGPLGSGKTRLARKIAEALPDAAFLGLDRLADDAAEARARLAADPALKARVDRALAWLIDEGAMASQALVALLAALERDGPAVLVIDMVELALDQATQEALIGHLRHRGPGARPLFLLTRSSAILDLAAVGSDEAIILCPANHSPPTCVAPYPGTPGYEAVATCLASPDVRARTEGVIAWRPPGRPTSSSKD</sequence>
<dbReference type="InterPro" id="IPR027417">
    <property type="entry name" value="P-loop_NTPase"/>
</dbReference>
<dbReference type="InterPro" id="IPR009061">
    <property type="entry name" value="DNA-bd_dom_put_sf"/>
</dbReference>
<organism evidence="6 7">
    <name type="scientific">Vineibacter terrae</name>
    <dbReference type="NCBI Taxonomy" id="2586908"/>
    <lineage>
        <taxon>Bacteria</taxon>
        <taxon>Pseudomonadati</taxon>
        <taxon>Pseudomonadota</taxon>
        <taxon>Alphaproteobacteria</taxon>
        <taxon>Hyphomicrobiales</taxon>
        <taxon>Vineibacter</taxon>
    </lineage>
</organism>
<proteinExistence type="predicted"/>
<gene>
    <name evidence="6" type="ORF">FHP25_34415</name>
</gene>
<dbReference type="GO" id="GO:0003700">
    <property type="term" value="F:DNA-binding transcription factor activity"/>
    <property type="evidence" value="ECO:0007669"/>
    <property type="project" value="InterPro"/>
</dbReference>
<keyword evidence="1" id="KW-0678">Repressor</keyword>
<dbReference type="Gene3D" id="3.40.50.300">
    <property type="entry name" value="P-loop containing nucleotide triphosphate hydrolases"/>
    <property type="match status" value="1"/>
</dbReference>
<dbReference type="Gene3D" id="1.10.1660.10">
    <property type="match status" value="1"/>
</dbReference>
<name>A0A5C8P9S2_9HYPH</name>
<dbReference type="AlphaFoldDB" id="A0A5C8P9S2"/>
<dbReference type="SUPFAM" id="SSF52540">
    <property type="entry name" value="P-loop containing nucleoside triphosphate hydrolases"/>
    <property type="match status" value="1"/>
</dbReference>
<comment type="caution">
    <text evidence="6">The sequence shown here is derived from an EMBL/GenBank/DDBJ whole genome shotgun (WGS) entry which is preliminary data.</text>
</comment>
<reference evidence="6 7" key="1">
    <citation type="submission" date="2019-06" db="EMBL/GenBank/DDBJ databases">
        <title>New taxonomy in bacterial strain CC-CFT640, isolated from vineyard.</title>
        <authorList>
            <person name="Lin S.-Y."/>
            <person name="Tsai C.-F."/>
            <person name="Young C.-C."/>
        </authorList>
    </citation>
    <scope>NUCLEOTIDE SEQUENCE [LARGE SCALE GENOMIC DNA]</scope>
    <source>
        <strain evidence="6 7">CC-CFT640</strain>
    </source>
</reference>